<proteinExistence type="inferred from homology"/>
<dbReference type="GeneID" id="68617435"/>
<dbReference type="Pfam" id="PF11495">
    <property type="entry name" value="Regulator_TrmB"/>
    <property type="match status" value="1"/>
</dbReference>
<evidence type="ECO:0000259" key="3">
    <source>
        <dbReference type="Pfam" id="PF11495"/>
    </source>
</evidence>
<gene>
    <name evidence="4" type="ORF">GCM10025751_58210</name>
</gene>
<dbReference type="EMBL" id="BAABKX010000030">
    <property type="protein sequence ID" value="GAA5066375.1"/>
    <property type="molecule type" value="Genomic_DNA"/>
</dbReference>
<comment type="similarity">
    <text evidence="1">Belongs to the transcriptional regulator TrmB family.</text>
</comment>
<keyword evidence="5" id="KW-1185">Reference proteome</keyword>
<dbReference type="SUPFAM" id="SSF159071">
    <property type="entry name" value="TrmB C-terminal domain-like"/>
    <property type="match status" value="1"/>
</dbReference>
<dbReference type="CDD" id="cd00090">
    <property type="entry name" value="HTH_ARSR"/>
    <property type="match status" value="1"/>
</dbReference>
<dbReference type="InterPro" id="IPR002831">
    <property type="entry name" value="Tscrpt_reg_TrmB_N"/>
</dbReference>
<evidence type="ECO:0000313" key="4">
    <source>
        <dbReference type="EMBL" id="GAA5066375.1"/>
    </source>
</evidence>
<feature type="domain" description="Transcription regulator TrmB N-terminal" evidence="2">
    <location>
        <begin position="10"/>
        <end position="68"/>
    </location>
</feature>
<dbReference type="PANTHER" id="PTHR34293">
    <property type="entry name" value="HTH-TYPE TRANSCRIPTIONAL REGULATOR TRMBL2"/>
    <property type="match status" value="1"/>
</dbReference>
<comment type="caution">
    <text evidence="4">The sequence shown here is derived from an EMBL/GenBank/DDBJ whole genome shotgun (WGS) entry which is preliminary data.</text>
</comment>
<evidence type="ECO:0000259" key="2">
    <source>
        <dbReference type="Pfam" id="PF01978"/>
    </source>
</evidence>
<dbReference type="Gene3D" id="1.10.10.10">
    <property type="entry name" value="Winged helix-like DNA-binding domain superfamily/Winged helix DNA-binding domain"/>
    <property type="match status" value="1"/>
</dbReference>
<dbReference type="PANTHER" id="PTHR34293:SF1">
    <property type="entry name" value="HTH-TYPE TRANSCRIPTIONAL REGULATOR TRMBL2"/>
    <property type="match status" value="1"/>
</dbReference>
<dbReference type="InterPro" id="IPR011991">
    <property type="entry name" value="ArsR-like_HTH"/>
</dbReference>
<protein>
    <recommendedName>
        <fullName evidence="6">Sugar-specific transcriptional regulator TrmB</fullName>
    </recommendedName>
</protein>
<dbReference type="SUPFAM" id="SSF56024">
    <property type="entry name" value="Phospholipase D/nuclease"/>
    <property type="match status" value="1"/>
</dbReference>
<sequence length="359" mass="40403">METGELISVLKDAGLSPYQARAYVTLLELGAASASEIATASGVPGPRIYDVLRDLEDDGYVVTYEQDQLYARAPDPADALGSLRNRVGRFESGIEEIESRWQQPETHDHEITIVRRFTTIFEQTRRDIRDAEHHVLMSLTPVQFQKLRPTLREAYERGVYTSVVIHPRPDEEFSLDTEDFEGICTEARRTVSCWGKPFAALIDHQKVGFALYIGSADEYGILVDDPLHEFVFWFYLAGLAEIAEPLHQDSTQLPIVFGEIRDCIRMVEPLLRDDATVIAQIHGRWTHTKRACEFSGQLIDIQYAGEPATDGPASVFHLIGQATLVIETDDEHYTIGGHGATLEDIEVDRVIIEDITFLN</sequence>
<reference evidence="4 5" key="1">
    <citation type="journal article" date="2019" name="Int. J. Syst. Evol. Microbiol.">
        <title>The Global Catalogue of Microorganisms (GCM) 10K type strain sequencing project: providing services to taxonomists for standard genome sequencing and annotation.</title>
        <authorList>
            <consortium name="The Broad Institute Genomics Platform"/>
            <consortium name="The Broad Institute Genome Sequencing Center for Infectious Disease"/>
            <person name="Wu L."/>
            <person name="Ma J."/>
        </authorList>
    </citation>
    <scope>NUCLEOTIDE SEQUENCE [LARGE SCALE GENOMIC DNA]</scope>
    <source>
        <strain evidence="4 5">JCM 17504</strain>
    </source>
</reference>
<dbReference type="InterPro" id="IPR036390">
    <property type="entry name" value="WH_DNA-bd_sf"/>
</dbReference>
<name>A0AAV3US61_9EURY</name>
<feature type="domain" description="Transcription regulator TrmB C-terminal" evidence="3">
    <location>
        <begin position="111"/>
        <end position="353"/>
    </location>
</feature>
<dbReference type="SUPFAM" id="SSF46785">
    <property type="entry name" value="Winged helix' DNA-binding domain"/>
    <property type="match status" value="1"/>
</dbReference>
<dbReference type="AlphaFoldDB" id="A0AAV3US61"/>
<organism evidence="4 5">
    <name type="scientific">Haladaptatus pallidirubidus</name>
    <dbReference type="NCBI Taxonomy" id="1008152"/>
    <lineage>
        <taxon>Archaea</taxon>
        <taxon>Methanobacteriati</taxon>
        <taxon>Methanobacteriota</taxon>
        <taxon>Stenosarchaea group</taxon>
        <taxon>Halobacteria</taxon>
        <taxon>Halobacteriales</taxon>
        <taxon>Haladaptataceae</taxon>
        <taxon>Haladaptatus</taxon>
    </lineage>
</organism>
<dbReference type="RefSeq" id="WP_227779264.1">
    <property type="nucleotide sequence ID" value="NZ_BAABKX010000030.1"/>
</dbReference>
<dbReference type="InterPro" id="IPR036388">
    <property type="entry name" value="WH-like_DNA-bd_sf"/>
</dbReference>
<evidence type="ECO:0000256" key="1">
    <source>
        <dbReference type="ARBA" id="ARBA00007287"/>
    </source>
</evidence>
<accession>A0AAV3US61</accession>
<dbReference type="Pfam" id="PF01978">
    <property type="entry name" value="TrmB"/>
    <property type="match status" value="1"/>
</dbReference>
<evidence type="ECO:0000313" key="5">
    <source>
        <dbReference type="Proteomes" id="UP001501729"/>
    </source>
</evidence>
<dbReference type="InterPro" id="IPR051797">
    <property type="entry name" value="TrmB-like"/>
</dbReference>
<dbReference type="Proteomes" id="UP001501729">
    <property type="component" value="Unassembled WGS sequence"/>
</dbReference>
<dbReference type="InterPro" id="IPR021586">
    <property type="entry name" value="Tscrpt_reg_TrmB_C"/>
</dbReference>
<evidence type="ECO:0008006" key="6">
    <source>
        <dbReference type="Google" id="ProtNLM"/>
    </source>
</evidence>